<dbReference type="PIRSF" id="PIRSF037677">
    <property type="entry name" value="DNA_mis_repair_Msh6"/>
    <property type="match status" value="1"/>
</dbReference>
<dbReference type="AlphaFoldDB" id="E6VX52"/>
<dbReference type="InterPro" id="IPR016151">
    <property type="entry name" value="DNA_mismatch_repair_MutS_N"/>
</dbReference>
<evidence type="ECO:0000256" key="10">
    <source>
        <dbReference type="RuleBase" id="RU003756"/>
    </source>
</evidence>
<evidence type="ECO:0000256" key="9">
    <source>
        <dbReference type="HAMAP-Rule" id="MF_00096"/>
    </source>
</evidence>
<dbReference type="Pfam" id="PF00488">
    <property type="entry name" value="MutS_V"/>
    <property type="match status" value="1"/>
</dbReference>
<keyword evidence="4 9" id="KW-0227">DNA damage</keyword>
<dbReference type="STRING" id="643562.Daes_1544"/>
<dbReference type="GO" id="GO:0006298">
    <property type="term" value="P:mismatch repair"/>
    <property type="evidence" value="ECO:0007669"/>
    <property type="project" value="UniProtKB-UniRule"/>
</dbReference>
<dbReference type="HOGENOM" id="CLU_002472_4_0_7"/>
<comment type="function">
    <text evidence="8 9">This protein is involved in the repair of mismatches in DNA. It is possible that it carries out the mismatch recognition step. This protein has a weak ATPase activity.</text>
</comment>
<dbReference type="InterPro" id="IPR027417">
    <property type="entry name" value="P-loop_NTPase"/>
</dbReference>
<dbReference type="SMART" id="SM00533">
    <property type="entry name" value="MUTSd"/>
    <property type="match status" value="1"/>
</dbReference>
<dbReference type="EMBL" id="CP002431">
    <property type="protein sequence ID" value="ADU62558.1"/>
    <property type="molecule type" value="Genomic_DNA"/>
</dbReference>
<organism evidence="12 13">
    <name type="scientific">Pseudodesulfovibrio aespoeensis (strain ATCC 700646 / DSM 10631 / Aspo-2)</name>
    <name type="common">Desulfovibrio aespoeensis</name>
    <dbReference type="NCBI Taxonomy" id="643562"/>
    <lineage>
        <taxon>Bacteria</taxon>
        <taxon>Pseudomonadati</taxon>
        <taxon>Thermodesulfobacteriota</taxon>
        <taxon>Desulfovibrionia</taxon>
        <taxon>Desulfovibrionales</taxon>
        <taxon>Desulfovibrionaceae</taxon>
    </lineage>
</organism>
<dbReference type="InterPro" id="IPR007861">
    <property type="entry name" value="DNA_mismatch_repair_MutS_clamp"/>
</dbReference>
<dbReference type="SUPFAM" id="SSF52540">
    <property type="entry name" value="P-loop containing nucleoside triphosphate hydrolases"/>
    <property type="match status" value="1"/>
</dbReference>
<comment type="similarity">
    <text evidence="1 9 10">Belongs to the DNA mismatch repair MutS family.</text>
</comment>
<evidence type="ECO:0000256" key="7">
    <source>
        <dbReference type="ARBA" id="ARBA00023204"/>
    </source>
</evidence>
<name>E6VX52_PSEA9</name>
<evidence type="ECO:0000313" key="13">
    <source>
        <dbReference type="Proteomes" id="UP000002191"/>
    </source>
</evidence>
<dbReference type="SUPFAM" id="SSF53150">
    <property type="entry name" value="DNA repair protein MutS, domain II"/>
    <property type="match status" value="1"/>
</dbReference>
<dbReference type="PROSITE" id="PS00486">
    <property type="entry name" value="DNA_MISMATCH_REPAIR_2"/>
    <property type="match status" value="1"/>
</dbReference>
<dbReference type="InterPro" id="IPR036187">
    <property type="entry name" value="DNA_mismatch_repair_MutS_sf"/>
</dbReference>
<evidence type="ECO:0000256" key="5">
    <source>
        <dbReference type="ARBA" id="ARBA00022840"/>
    </source>
</evidence>
<dbReference type="PANTHER" id="PTHR11361:SF34">
    <property type="entry name" value="DNA MISMATCH REPAIR PROTEIN MSH1, MITOCHONDRIAL"/>
    <property type="match status" value="1"/>
</dbReference>
<evidence type="ECO:0000259" key="11">
    <source>
        <dbReference type="PROSITE" id="PS00486"/>
    </source>
</evidence>
<reference evidence="13" key="1">
    <citation type="submission" date="2010-12" db="EMBL/GenBank/DDBJ databases">
        <title>Complete sequence of Desulfovibrio aespoeensis Aspo-2.</title>
        <authorList>
            <consortium name="US DOE Joint Genome Institute"/>
            <person name="Lucas S."/>
            <person name="Copeland A."/>
            <person name="Lapidus A."/>
            <person name="Cheng J.-F."/>
            <person name="Goodwin L."/>
            <person name="Pitluck S."/>
            <person name="Chertkov O."/>
            <person name="Misra M."/>
            <person name="Detter J.C."/>
            <person name="Han C."/>
            <person name="Tapia R."/>
            <person name="Land M."/>
            <person name="Hauser L."/>
            <person name="Kyrpides N."/>
            <person name="Ivanova N."/>
            <person name="Ovchinnikova G."/>
            <person name="Pedersen K."/>
            <person name="Jagevall S."/>
            <person name="Hazen T."/>
            <person name="Woyke T."/>
        </authorList>
    </citation>
    <scope>NUCLEOTIDE SEQUENCE [LARGE SCALE GENOMIC DNA]</scope>
    <source>
        <strain evidence="13">ATCC 700646 / DSM 10631 / Aspo-2</strain>
    </source>
</reference>
<dbReference type="Pfam" id="PF05190">
    <property type="entry name" value="MutS_IV"/>
    <property type="match status" value="1"/>
</dbReference>
<dbReference type="KEGG" id="das:Daes_1544"/>
<dbReference type="CDD" id="cd03284">
    <property type="entry name" value="ABC_MutS1"/>
    <property type="match status" value="1"/>
</dbReference>
<dbReference type="Gene3D" id="3.40.50.300">
    <property type="entry name" value="P-loop containing nucleotide triphosphate hydrolases"/>
    <property type="match status" value="1"/>
</dbReference>
<evidence type="ECO:0000256" key="6">
    <source>
        <dbReference type="ARBA" id="ARBA00023125"/>
    </source>
</evidence>
<evidence type="ECO:0000256" key="8">
    <source>
        <dbReference type="ARBA" id="ARBA00024647"/>
    </source>
</evidence>
<dbReference type="InterPro" id="IPR045076">
    <property type="entry name" value="MutS"/>
</dbReference>
<dbReference type="InterPro" id="IPR036678">
    <property type="entry name" value="MutS_con_dom_sf"/>
</dbReference>
<dbReference type="InterPro" id="IPR007860">
    <property type="entry name" value="DNA_mmatch_repair_MutS_con_dom"/>
</dbReference>
<keyword evidence="5 9" id="KW-0067">ATP-binding</keyword>
<keyword evidence="7 9" id="KW-0234">DNA repair</keyword>
<dbReference type="Pfam" id="PF05188">
    <property type="entry name" value="MutS_II"/>
    <property type="match status" value="1"/>
</dbReference>
<evidence type="ECO:0000256" key="4">
    <source>
        <dbReference type="ARBA" id="ARBA00022763"/>
    </source>
</evidence>
<dbReference type="Proteomes" id="UP000002191">
    <property type="component" value="Chromosome"/>
</dbReference>
<protein>
    <recommendedName>
        <fullName evidence="2 9">DNA mismatch repair protein MutS</fullName>
    </recommendedName>
</protein>
<dbReference type="Gene3D" id="1.10.1420.10">
    <property type="match status" value="2"/>
</dbReference>
<dbReference type="Gene3D" id="3.40.1170.10">
    <property type="entry name" value="DNA repair protein MutS, domain I"/>
    <property type="match status" value="1"/>
</dbReference>
<gene>
    <name evidence="9" type="primary">mutS</name>
    <name evidence="12" type="ordered locus">Daes_1544</name>
</gene>
<dbReference type="GO" id="GO:0005524">
    <property type="term" value="F:ATP binding"/>
    <property type="evidence" value="ECO:0007669"/>
    <property type="project" value="UniProtKB-UniRule"/>
</dbReference>
<evidence type="ECO:0000313" key="12">
    <source>
        <dbReference type="EMBL" id="ADU62558.1"/>
    </source>
</evidence>
<proteinExistence type="inferred from homology"/>
<dbReference type="SUPFAM" id="SSF55271">
    <property type="entry name" value="DNA repair protein MutS, domain I"/>
    <property type="match status" value="1"/>
</dbReference>
<sequence precursor="true">MEKQKLTPMLEQYLRFKEENPGCLLFFRMGDFFELFFEDAQTVARAVQITLTSRNPKDDNPIPMCGVPHHAVEPYLTQLLDKGYRIAICDQIEDPKEAKGLVKRAVTRVLTPGTVVEDSNLKSKENNYLGVMFWDSDRNAGGVAWVDFSTGQWSGLHSRREPELWQWIVKIGPRELLLPQGRKVPPQYAELEAQVTGVPPASYFDPAMAARRIAEVQGTASLDSLDLGDKPELVRACGALLTYLEHTQKCPLTHLGEFRPLNLGKHLLLDEVTERNLEIFRRLDGRPGKGTLWRVLDRTMTPMGGRLLEARLRQPWRDIVPIEKTQDCVVFLHDRDQLRADLRQALDGVHDLERLSTRVVLGRATPRDFVALRQSLPMLPKVRALLAGLDLDTAPDVKRLLLKWDDMEDLAGLLESSFVDSPPPLITDGGLFRKGFDPRLDELIELNEHGEDKLRTLHQQELDASSIPKLKLGYNKVFGYYFEVSKAYKGQVPDHFIRRQTLVGSERYITPALKEMEERIISASDERKALEHSLFLTLREQVASARSRFLFMADAVAALDYWQGLAEAARINEWHRPELHDGLDIDIEAGRHPVVEDAMGRATYIPNDLRMDRDKRILLITGPNMAGKSTVLRQVAIFVIMAQIGSFVPARRARLGLADRVFSRVGASDNLAQGHSTFMVEMTETARILRQATQRSLVILDEIGRGTSTYDGLSLAWAVVEELATRARGGIRTLFATHYHELTGLEGKIEGLRNLNIAVKEWKGDIVFLRRLVPGPADRSYGIEVAKLAGVPKPVVDRAREILANLEEKSQDTRSRGAVERASQKLLPGFALVPPCPQETCGDAACPAPGAPVPEHPVITRLTALDVDGMTPIEALMLLNQWKGMIKQ</sequence>
<keyword evidence="3 9" id="KW-0547">Nucleotide-binding</keyword>
<dbReference type="InterPro" id="IPR000432">
    <property type="entry name" value="DNA_mismatch_repair_MutS_C"/>
</dbReference>
<dbReference type="GO" id="GO:0140664">
    <property type="term" value="F:ATP-dependent DNA damage sensor activity"/>
    <property type="evidence" value="ECO:0007669"/>
    <property type="project" value="InterPro"/>
</dbReference>
<dbReference type="GO" id="GO:0003684">
    <property type="term" value="F:damaged DNA binding"/>
    <property type="evidence" value="ECO:0007669"/>
    <property type="project" value="UniProtKB-UniRule"/>
</dbReference>
<dbReference type="FunFam" id="3.40.1170.10:FF:000001">
    <property type="entry name" value="DNA mismatch repair protein MutS"/>
    <property type="match status" value="1"/>
</dbReference>
<dbReference type="InterPro" id="IPR017261">
    <property type="entry name" value="DNA_mismatch_repair_MutS/MSH"/>
</dbReference>
<feature type="domain" description="DNA mismatch repair proteins mutS family" evidence="11">
    <location>
        <begin position="696"/>
        <end position="712"/>
    </location>
</feature>
<dbReference type="GO" id="GO:0005829">
    <property type="term" value="C:cytosol"/>
    <property type="evidence" value="ECO:0007669"/>
    <property type="project" value="TreeGrafter"/>
</dbReference>
<accession>E6VX52</accession>
<dbReference type="GO" id="GO:0030983">
    <property type="term" value="F:mismatched DNA binding"/>
    <property type="evidence" value="ECO:0007669"/>
    <property type="project" value="InterPro"/>
</dbReference>
<evidence type="ECO:0000256" key="2">
    <source>
        <dbReference type="ARBA" id="ARBA00021982"/>
    </source>
</evidence>
<dbReference type="Pfam" id="PF05192">
    <property type="entry name" value="MutS_III"/>
    <property type="match status" value="1"/>
</dbReference>
<dbReference type="HAMAP" id="MF_00096">
    <property type="entry name" value="MutS"/>
    <property type="match status" value="1"/>
</dbReference>
<feature type="binding site" evidence="9">
    <location>
        <begin position="622"/>
        <end position="629"/>
    </location>
    <ligand>
        <name>ATP</name>
        <dbReference type="ChEBI" id="CHEBI:30616"/>
    </ligand>
</feature>
<dbReference type="InterPro" id="IPR005748">
    <property type="entry name" value="DNA_mismatch_repair_MutS"/>
</dbReference>
<dbReference type="InterPro" id="IPR007696">
    <property type="entry name" value="DNA_mismatch_repair_MutS_core"/>
</dbReference>
<evidence type="ECO:0000256" key="1">
    <source>
        <dbReference type="ARBA" id="ARBA00006271"/>
    </source>
</evidence>
<dbReference type="InterPro" id="IPR007695">
    <property type="entry name" value="DNA_mismatch_repair_MutS-lik_N"/>
</dbReference>
<dbReference type="SMART" id="SM00534">
    <property type="entry name" value="MUTSac"/>
    <property type="match status" value="1"/>
</dbReference>
<dbReference type="Gene3D" id="3.30.420.110">
    <property type="entry name" value="MutS, connector domain"/>
    <property type="match status" value="1"/>
</dbReference>
<keyword evidence="6 9" id="KW-0238">DNA-binding</keyword>
<dbReference type="SUPFAM" id="SSF48334">
    <property type="entry name" value="DNA repair protein MutS, domain III"/>
    <property type="match status" value="1"/>
</dbReference>
<dbReference type="NCBIfam" id="TIGR01070">
    <property type="entry name" value="mutS1"/>
    <property type="match status" value="1"/>
</dbReference>
<dbReference type="eggNOG" id="COG0249">
    <property type="taxonomic scope" value="Bacteria"/>
</dbReference>
<reference evidence="12 13" key="2">
    <citation type="journal article" date="2014" name="Genome Announc.">
        <title>Complete Genome Sequence of the Subsurface, Mesophilic Sulfate-Reducing Bacterium Desulfovibrio aespoeensis Aspo-2.</title>
        <authorList>
            <person name="Pedersen K."/>
            <person name="Bengtsson A."/>
            <person name="Edlund J."/>
            <person name="Rabe L."/>
            <person name="Hazen T."/>
            <person name="Chakraborty R."/>
            <person name="Goodwin L."/>
            <person name="Shapiro N."/>
        </authorList>
    </citation>
    <scope>NUCLEOTIDE SEQUENCE [LARGE SCALE GENOMIC DNA]</scope>
    <source>
        <strain evidence="13">ATCC 700646 / DSM 10631 / Aspo-2</strain>
    </source>
</reference>
<dbReference type="FunFam" id="3.40.50.300:FF:000870">
    <property type="entry name" value="MutS protein homolog 4"/>
    <property type="match status" value="1"/>
</dbReference>
<evidence type="ECO:0000256" key="3">
    <source>
        <dbReference type="ARBA" id="ARBA00022741"/>
    </source>
</evidence>
<dbReference type="PANTHER" id="PTHR11361">
    <property type="entry name" value="DNA MISMATCH REPAIR PROTEIN MUTS FAMILY MEMBER"/>
    <property type="match status" value="1"/>
</dbReference>
<dbReference type="Pfam" id="PF01624">
    <property type="entry name" value="MutS_I"/>
    <property type="match status" value="1"/>
</dbReference>
<keyword evidence="13" id="KW-1185">Reference proteome</keyword>
<dbReference type="NCBIfam" id="NF003810">
    <property type="entry name" value="PRK05399.1"/>
    <property type="match status" value="1"/>
</dbReference>